<dbReference type="AlphaFoldDB" id="X1E2Q2"/>
<evidence type="ECO:0008006" key="3">
    <source>
        <dbReference type="Google" id="ProtNLM"/>
    </source>
</evidence>
<keyword evidence="1" id="KW-0472">Membrane</keyword>
<dbReference type="Gene3D" id="2.60.40.10">
    <property type="entry name" value="Immunoglobulins"/>
    <property type="match status" value="1"/>
</dbReference>
<proteinExistence type="predicted"/>
<name>X1E2Q2_9ZZZZ</name>
<dbReference type="InterPro" id="IPR013783">
    <property type="entry name" value="Ig-like_fold"/>
</dbReference>
<gene>
    <name evidence="2" type="ORF">S01H4_45931</name>
</gene>
<protein>
    <recommendedName>
        <fullName evidence="3">CARDB domain-containing protein</fullName>
    </recommendedName>
</protein>
<feature type="transmembrane region" description="Helical" evidence="1">
    <location>
        <begin position="256"/>
        <end position="276"/>
    </location>
</feature>
<comment type="caution">
    <text evidence="2">The sequence shown here is derived from an EMBL/GenBank/DDBJ whole genome shotgun (WGS) entry which is preliminary data.</text>
</comment>
<evidence type="ECO:0000313" key="2">
    <source>
        <dbReference type="EMBL" id="GAH02943.1"/>
    </source>
</evidence>
<organism evidence="2">
    <name type="scientific">marine sediment metagenome</name>
    <dbReference type="NCBI Taxonomy" id="412755"/>
    <lineage>
        <taxon>unclassified sequences</taxon>
        <taxon>metagenomes</taxon>
        <taxon>ecological metagenomes</taxon>
    </lineage>
</organism>
<dbReference type="EMBL" id="BART01025611">
    <property type="protein sequence ID" value="GAH02943.1"/>
    <property type="molecule type" value="Genomic_DNA"/>
</dbReference>
<feature type="non-terminal residue" evidence="2">
    <location>
        <position position="1"/>
    </location>
</feature>
<reference evidence="2" key="1">
    <citation type="journal article" date="2014" name="Front. Microbiol.">
        <title>High frequency of phylogenetically diverse reductive dehalogenase-homologous genes in deep subseafloor sedimentary metagenomes.</title>
        <authorList>
            <person name="Kawai M."/>
            <person name="Futagami T."/>
            <person name="Toyoda A."/>
            <person name="Takaki Y."/>
            <person name="Nishi S."/>
            <person name="Hori S."/>
            <person name="Arai W."/>
            <person name="Tsubouchi T."/>
            <person name="Morono Y."/>
            <person name="Uchiyama I."/>
            <person name="Ito T."/>
            <person name="Fujiyama A."/>
            <person name="Inagaki F."/>
            <person name="Takami H."/>
        </authorList>
    </citation>
    <scope>NUCLEOTIDE SEQUENCE</scope>
    <source>
        <strain evidence="2">Expedition CK06-06</strain>
    </source>
</reference>
<feature type="non-terminal residue" evidence="2">
    <location>
        <position position="280"/>
    </location>
</feature>
<keyword evidence="1" id="KW-1133">Transmembrane helix</keyword>
<accession>X1E2Q2</accession>
<sequence length="280" mass="31583">TIYNWEVCRDIGCGLIDISINASKPYYYNQSLVFHYYLYNVTTQLIDQDTLTVIRSQIATFTVFYLSNDSSPILGAQLQMISINPSFFYTWGDNGDGTYYLELNTINVLGMGTTPYTIIFKISSKFNQSQIYTVNLYVLKFNISIEVIEQPNEVDLGEIFNIVLNLTNHFNGEPINNLDISIFVDFGTSIWEDSNTTSVNGLVFFKISVPQNAVQVNITIKFNGDSIFLASEIIFSIKLDTDDNVNGDLTNQPPSFSMYLILIVGAVVGIGLFVVYKKKR</sequence>
<keyword evidence="1" id="KW-0812">Transmembrane</keyword>
<evidence type="ECO:0000256" key="1">
    <source>
        <dbReference type="SAM" id="Phobius"/>
    </source>
</evidence>